<keyword evidence="4 5" id="KW-0472">Membrane</keyword>
<evidence type="ECO:0000256" key="5">
    <source>
        <dbReference type="SAM" id="Phobius"/>
    </source>
</evidence>
<dbReference type="GO" id="GO:0006457">
    <property type="term" value="P:protein folding"/>
    <property type="evidence" value="ECO:0007669"/>
    <property type="project" value="InterPro"/>
</dbReference>
<evidence type="ECO:0000313" key="7">
    <source>
        <dbReference type="Proteomes" id="UP000599312"/>
    </source>
</evidence>
<keyword evidence="3 5" id="KW-1133">Transmembrane helix</keyword>
<evidence type="ECO:0000313" key="6">
    <source>
        <dbReference type="EMBL" id="MBF9235098.1"/>
    </source>
</evidence>
<dbReference type="InterPro" id="IPR003752">
    <property type="entry name" value="DiS_bond_form_DsbB/BdbC"/>
</dbReference>
<dbReference type="AlphaFoldDB" id="A0A931BUS3"/>
<dbReference type="PIRSF" id="PIRSF033913">
    <property type="entry name" value="S-S_format_DsbB"/>
    <property type="match status" value="1"/>
</dbReference>
<comment type="caution">
    <text evidence="6">The sequence shown here is derived from an EMBL/GenBank/DDBJ whole genome shotgun (WGS) entry which is preliminary data.</text>
</comment>
<sequence>MRLKLDVRQAALAIALGAAATIGGALVFQHVWGYQPCKLCLMQRDPYYLGIPLALVTALLPARWGRIGLWLLALVFIVSAGMGAYHAGVEWGLWLGPSDCGGPSGAGAGNVGDFLNQLEKTRVVSCTQAAWRFLGLSLAGWNVLISLALAALAVFAARKSRG</sequence>
<dbReference type="GO" id="GO:0016020">
    <property type="term" value="C:membrane"/>
    <property type="evidence" value="ECO:0007669"/>
    <property type="project" value="UniProtKB-SubCell"/>
</dbReference>
<dbReference type="Pfam" id="PF02600">
    <property type="entry name" value="DsbB"/>
    <property type="match status" value="1"/>
</dbReference>
<dbReference type="InterPro" id="IPR024199">
    <property type="entry name" value="Uncharacterised_DsbB"/>
</dbReference>
<organism evidence="6 7">
    <name type="scientific">Microvirga alba</name>
    <dbReference type="NCBI Taxonomy" id="2791025"/>
    <lineage>
        <taxon>Bacteria</taxon>
        <taxon>Pseudomonadati</taxon>
        <taxon>Pseudomonadota</taxon>
        <taxon>Alphaproteobacteria</taxon>
        <taxon>Hyphomicrobiales</taxon>
        <taxon>Methylobacteriaceae</taxon>
        <taxon>Microvirga</taxon>
    </lineage>
</organism>
<name>A0A931BUS3_9HYPH</name>
<accession>A0A931BUS3</accession>
<comment type="subcellular location">
    <subcellularLocation>
        <location evidence="1">Membrane</location>
        <topology evidence="1">Multi-pass membrane protein</topology>
    </subcellularLocation>
</comment>
<reference evidence="6" key="1">
    <citation type="submission" date="2020-11" db="EMBL/GenBank/DDBJ databases">
        <authorList>
            <person name="Kim M.K."/>
        </authorList>
    </citation>
    <scope>NUCLEOTIDE SEQUENCE</scope>
    <source>
        <strain evidence="6">BT350</strain>
    </source>
</reference>
<dbReference type="RefSeq" id="WP_196273093.1">
    <property type="nucleotide sequence ID" value="NZ_JADQDO010000010.1"/>
</dbReference>
<dbReference type="InterPro" id="IPR023380">
    <property type="entry name" value="DsbB-like_sf"/>
</dbReference>
<evidence type="ECO:0000256" key="4">
    <source>
        <dbReference type="ARBA" id="ARBA00023136"/>
    </source>
</evidence>
<dbReference type="SUPFAM" id="SSF158442">
    <property type="entry name" value="DsbB-like"/>
    <property type="match status" value="1"/>
</dbReference>
<gene>
    <name evidence="6" type="ORF">I2H38_17120</name>
</gene>
<feature type="transmembrane region" description="Helical" evidence="5">
    <location>
        <begin position="46"/>
        <end position="62"/>
    </location>
</feature>
<dbReference type="EMBL" id="JADQDO010000010">
    <property type="protein sequence ID" value="MBF9235098.1"/>
    <property type="molecule type" value="Genomic_DNA"/>
</dbReference>
<dbReference type="Proteomes" id="UP000599312">
    <property type="component" value="Unassembled WGS sequence"/>
</dbReference>
<proteinExistence type="predicted"/>
<protein>
    <submittedName>
        <fullName evidence="6">Disulfide bond formation protein B</fullName>
    </submittedName>
</protein>
<evidence type="ECO:0000256" key="1">
    <source>
        <dbReference type="ARBA" id="ARBA00004141"/>
    </source>
</evidence>
<keyword evidence="7" id="KW-1185">Reference proteome</keyword>
<evidence type="ECO:0000256" key="2">
    <source>
        <dbReference type="ARBA" id="ARBA00022692"/>
    </source>
</evidence>
<feature type="transmembrane region" description="Helical" evidence="5">
    <location>
        <begin position="69"/>
        <end position="88"/>
    </location>
</feature>
<evidence type="ECO:0000256" key="3">
    <source>
        <dbReference type="ARBA" id="ARBA00022989"/>
    </source>
</evidence>
<keyword evidence="2 5" id="KW-0812">Transmembrane</keyword>
<feature type="transmembrane region" description="Helical" evidence="5">
    <location>
        <begin position="138"/>
        <end position="157"/>
    </location>
</feature>
<dbReference type="GO" id="GO:0015035">
    <property type="term" value="F:protein-disulfide reductase activity"/>
    <property type="evidence" value="ECO:0007669"/>
    <property type="project" value="InterPro"/>
</dbReference>
<feature type="transmembrane region" description="Helical" evidence="5">
    <location>
        <begin position="12"/>
        <end position="34"/>
    </location>
</feature>
<dbReference type="Gene3D" id="1.20.1550.10">
    <property type="entry name" value="DsbB-like"/>
    <property type="match status" value="1"/>
</dbReference>